<dbReference type="RefSeq" id="XP_009035656.1">
    <property type="nucleotide sequence ID" value="XM_009037408.1"/>
</dbReference>
<evidence type="ECO:0000313" key="4">
    <source>
        <dbReference type="Proteomes" id="UP000002729"/>
    </source>
</evidence>
<dbReference type="InterPro" id="IPR029055">
    <property type="entry name" value="Ntn_hydrolases_N"/>
</dbReference>
<dbReference type="PROSITE" id="PS51278">
    <property type="entry name" value="GATASE_TYPE_2"/>
    <property type="match status" value="1"/>
</dbReference>
<dbReference type="InterPro" id="IPR052373">
    <property type="entry name" value="Gamma-glu_amide_hydrolase"/>
</dbReference>
<dbReference type="GeneID" id="20222287"/>
<dbReference type="PANTHER" id="PTHR43187:SF1">
    <property type="entry name" value="GLUTAMINE AMIDOTRANSFERASE DUG3-RELATED"/>
    <property type="match status" value="1"/>
</dbReference>
<organism evidence="4">
    <name type="scientific">Aureococcus anophagefferens</name>
    <name type="common">Harmful bloom alga</name>
    <dbReference type="NCBI Taxonomy" id="44056"/>
    <lineage>
        <taxon>Eukaryota</taxon>
        <taxon>Sar</taxon>
        <taxon>Stramenopiles</taxon>
        <taxon>Ochrophyta</taxon>
        <taxon>Pelagophyceae</taxon>
        <taxon>Pelagomonadales</taxon>
        <taxon>Pelagomonadaceae</taxon>
        <taxon>Aureococcus</taxon>
    </lineage>
</organism>
<keyword evidence="1" id="KW-0315">Glutamine amidotransferase</keyword>
<accession>F0Y652</accession>
<dbReference type="OrthoDB" id="14446at2759"/>
<protein>
    <recommendedName>
        <fullName evidence="2">Glutamine amidotransferase type-2 domain-containing protein</fullName>
    </recommendedName>
</protein>
<sequence length="226" mass="25086">MCRWLVYCSAEPIVLADLVLNSHHSIVRQSFSGGFHPDCSDKNNMRMNADGFGLGWYGLRESGASAAIFRSITPAWSCAWSNRNLRELAGVVSSRCCFAHVRAATPGSVVSEENTHPFRYGRLLFQHNGHIEGFARVKRRLIEKLPDGLLAWVDGSTDSEYCFALLLAQLERPDRADRFPVAELEFAVLRTLAILKALGDDERIVDGFSTCNFALADGASVVITRY</sequence>
<evidence type="ECO:0000256" key="1">
    <source>
        <dbReference type="ARBA" id="ARBA00022962"/>
    </source>
</evidence>
<evidence type="ECO:0000259" key="2">
    <source>
        <dbReference type="PROSITE" id="PS51278"/>
    </source>
</evidence>
<gene>
    <name evidence="3" type="ORF">AURANDRAFT_53310</name>
</gene>
<dbReference type="InParanoid" id="F0Y652"/>
<dbReference type="Proteomes" id="UP000002729">
    <property type="component" value="Unassembled WGS sequence"/>
</dbReference>
<dbReference type="EMBL" id="GL833125">
    <property type="protein sequence ID" value="EGB09602.1"/>
    <property type="molecule type" value="Genomic_DNA"/>
</dbReference>
<feature type="domain" description="Glutamine amidotransferase type-2" evidence="2">
    <location>
        <begin position="2"/>
        <end position="226"/>
    </location>
</feature>
<dbReference type="InterPro" id="IPR026869">
    <property type="entry name" value="EgtC-like"/>
</dbReference>
<dbReference type="AlphaFoldDB" id="F0Y652"/>
<feature type="non-terminal residue" evidence="3">
    <location>
        <position position="226"/>
    </location>
</feature>
<dbReference type="SUPFAM" id="SSF56235">
    <property type="entry name" value="N-terminal nucleophile aminohydrolases (Ntn hydrolases)"/>
    <property type="match status" value="1"/>
</dbReference>
<dbReference type="eggNOG" id="KOG1268">
    <property type="taxonomic scope" value="Eukaryota"/>
</dbReference>
<dbReference type="PANTHER" id="PTHR43187">
    <property type="entry name" value="GLUTAMINE AMIDOTRANSFERASE DUG3-RELATED"/>
    <property type="match status" value="1"/>
</dbReference>
<evidence type="ECO:0000313" key="3">
    <source>
        <dbReference type="EMBL" id="EGB09602.1"/>
    </source>
</evidence>
<proteinExistence type="predicted"/>
<name>F0Y652_AURAN</name>
<dbReference type="Pfam" id="PF13230">
    <property type="entry name" value="GATase_4"/>
    <property type="match status" value="1"/>
</dbReference>
<dbReference type="KEGG" id="aaf:AURANDRAFT_53310"/>
<keyword evidence="4" id="KW-1185">Reference proteome</keyword>
<reference evidence="3 4" key="1">
    <citation type="journal article" date="2011" name="Proc. Natl. Acad. Sci. U.S.A.">
        <title>Niche of harmful alga Aureococcus anophagefferens revealed through ecogenomics.</title>
        <authorList>
            <person name="Gobler C.J."/>
            <person name="Berry D.L."/>
            <person name="Dyhrman S.T."/>
            <person name="Wilhelm S.W."/>
            <person name="Salamov A."/>
            <person name="Lobanov A.V."/>
            <person name="Zhang Y."/>
            <person name="Collier J.L."/>
            <person name="Wurch L.L."/>
            <person name="Kustka A.B."/>
            <person name="Dill B.D."/>
            <person name="Shah M."/>
            <person name="VerBerkmoes N.C."/>
            <person name="Kuo A."/>
            <person name="Terry A."/>
            <person name="Pangilinan J."/>
            <person name="Lindquist E.A."/>
            <person name="Lucas S."/>
            <person name="Paulsen I.T."/>
            <person name="Hattenrath-Lehmann T.K."/>
            <person name="Talmage S.C."/>
            <person name="Walker E.A."/>
            <person name="Koch F."/>
            <person name="Burson A.M."/>
            <person name="Marcoval M.A."/>
            <person name="Tang Y.Z."/>
            <person name="Lecleir G.R."/>
            <person name="Coyne K.J."/>
            <person name="Berg G.M."/>
            <person name="Bertrand E.M."/>
            <person name="Saito M.A."/>
            <person name="Gladyshev V.N."/>
            <person name="Grigoriev I.V."/>
        </authorList>
    </citation>
    <scope>NUCLEOTIDE SEQUENCE [LARGE SCALE GENOMIC DNA]</scope>
    <source>
        <strain evidence="4">CCMP 1984</strain>
    </source>
</reference>
<dbReference type="Gene3D" id="3.60.20.10">
    <property type="entry name" value="Glutamine Phosphoribosylpyrophosphate, subunit 1, domain 1"/>
    <property type="match status" value="1"/>
</dbReference>
<dbReference type="InterPro" id="IPR017932">
    <property type="entry name" value="GATase_2_dom"/>
</dbReference>
<dbReference type="CDD" id="cd01908">
    <property type="entry name" value="YafJ"/>
    <property type="match status" value="1"/>
</dbReference>